<feature type="domain" description="Nudix hydrolase" evidence="1">
    <location>
        <begin position="1"/>
        <end position="117"/>
    </location>
</feature>
<dbReference type="PANTHER" id="PTHR43736:SF1">
    <property type="entry name" value="DIHYDRONEOPTERIN TRIPHOSPHATE DIPHOSPHATASE"/>
    <property type="match status" value="1"/>
</dbReference>
<protein>
    <recommendedName>
        <fullName evidence="1">Nudix hydrolase domain-containing protein</fullName>
    </recommendedName>
</protein>
<dbReference type="RefSeq" id="WP_175232942.1">
    <property type="nucleotide sequence ID" value="NZ_CADIKH010000106.1"/>
</dbReference>
<dbReference type="EMBL" id="CADIKH010000106">
    <property type="protein sequence ID" value="CAB3774292.1"/>
    <property type="molecule type" value="Genomic_DNA"/>
</dbReference>
<dbReference type="PANTHER" id="PTHR43736">
    <property type="entry name" value="ADP-RIBOSE PYROPHOSPHATASE"/>
    <property type="match status" value="1"/>
</dbReference>
<dbReference type="Pfam" id="PF00293">
    <property type="entry name" value="NUDIX"/>
    <property type="match status" value="1"/>
</dbReference>
<evidence type="ECO:0000313" key="3">
    <source>
        <dbReference type="Proteomes" id="UP000494363"/>
    </source>
</evidence>
<keyword evidence="3" id="KW-1185">Reference proteome</keyword>
<dbReference type="CDD" id="cd04667">
    <property type="entry name" value="NUDIX_Hydrolase"/>
    <property type="match status" value="1"/>
</dbReference>
<evidence type="ECO:0000259" key="1">
    <source>
        <dbReference type="PROSITE" id="PS51462"/>
    </source>
</evidence>
<dbReference type="Proteomes" id="UP000494363">
    <property type="component" value="Unassembled WGS sequence"/>
</dbReference>
<name>A0A6J5F9I4_9BURK</name>
<sequence length="155" mass="17665">MKDRATIVCRRDGKILLVARARSRWSSPGGTVKRSESPLDAVRREPEEETSLVATWLTYLFHFGGRSKRHQIFLVDISQDASPEPRNEISRCRWFSPTKISTLVTRIPTREIVNLGFRRLVATNLRLPVSDELSARVNAQDERVTDLGHIAVQQT</sequence>
<dbReference type="InterPro" id="IPR000086">
    <property type="entry name" value="NUDIX_hydrolase_dom"/>
</dbReference>
<dbReference type="SUPFAM" id="SSF55811">
    <property type="entry name" value="Nudix"/>
    <property type="match status" value="1"/>
</dbReference>
<organism evidence="2 3">
    <name type="scientific">Paraburkholderia humisilvae</name>
    <dbReference type="NCBI Taxonomy" id="627669"/>
    <lineage>
        <taxon>Bacteria</taxon>
        <taxon>Pseudomonadati</taxon>
        <taxon>Pseudomonadota</taxon>
        <taxon>Betaproteobacteria</taxon>
        <taxon>Burkholderiales</taxon>
        <taxon>Burkholderiaceae</taxon>
        <taxon>Paraburkholderia</taxon>
    </lineage>
</organism>
<dbReference type="InterPro" id="IPR015797">
    <property type="entry name" value="NUDIX_hydrolase-like_dom_sf"/>
</dbReference>
<proteinExistence type="predicted"/>
<dbReference type="Gene3D" id="3.90.79.10">
    <property type="entry name" value="Nucleoside Triphosphate Pyrophosphohydrolase"/>
    <property type="match status" value="1"/>
</dbReference>
<evidence type="ECO:0000313" key="2">
    <source>
        <dbReference type="EMBL" id="CAB3774292.1"/>
    </source>
</evidence>
<reference evidence="2 3" key="1">
    <citation type="submission" date="2020-04" db="EMBL/GenBank/DDBJ databases">
        <authorList>
            <person name="De Canck E."/>
        </authorList>
    </citation>
    <scope>NUCLEOTIDE SEQUENCE [LARGE SCALE GENOMIC DNA]</scope>
    <source>
        <strain evidence="2 3">LMG 29542</strain>
    </source>
</reference>
<dbReference type="AlphaFoldDB" id="A0A6J5F9I4"/>
<dbReference type="GO" id="GO:0003824">
    <property type="term" value="F:catalytic activity"/>
    <property type="evidence" value="ECO:0007669"/>
    <property type="project" value="UniProtKB-ARBA"/>
</dbReference>
<accession>A0A6J5F9I4</accession>
<gene>
    <name evidence="2" type="ORF">LMG29542_07699</name>
</gene>
<dbReference type="PROSITE" id="PS51462">
    <property type="entry name" value="NUDIX"/>
    <property type="match status" value="1"/>
</dbReference>